<dbReference type="KEGG" id="dori:FH5T_06960"/>
<evidence type="ECO:0000313" key="5">
    <source>
        <dbReference type="Proteomes" id="UP000023772"/>
    </source>
</evidence>
<reference evidence="3 5" key="1">
    <citation type="submission" date="2014-03" db="EMBL/GenBank/DDBJ databases">
        <title>Complete genome sequence of a deeply braunched marine Bacteroidia bacterium Draconibacterium orientale type strain FH5T.</title>
        <authorList>
            <person name="Li X."/>
            <person name="Wang X."/>
            <person name="Xie Z."/>
            <person name="Du Z."/>
            <person name="Chen G."/>
        </authorList>
    </citation>
    <scope>NUCLEOTIDE SEQUENCE [LARGE SCALE GENOMIC DNA]</scope>
    <source>
        <strain evidence="3 5">FH5</strain>
    </source>
</reference>
<dbReference type="STRING" id="1168034.FH5T_06960"/>
<dbReference type="EMBL" id="FOHT01000009">
    <property type="protein sequence ID" value="SET26998.1"/>
    <property type="molecule type" value="Genomic_DNA"/>
</dbReference>
<feature type="signal peptide" evidence="2">
    <location>
        <begin position="1"/>
        <end position="24"/>
    </location>
</feature>
<dbReference type="Proteomes" id="UP000181981">
    <property type="component" value="Unassembled WGS sequence"/>
</dbReference>
<feature type="region of interest" description="Disordered" evidence="1">
    <location>
        <begin position="117"/>
        <end position="138"/>
    </location>
</feature>
<evidence type="ECO:0000313" key="6">
    <source>
        <dbReference type="Proteomes" id="UP000181981"/>
    </source>
</evidence>
<reference evidence="4 6" key="2">
    <citation type="submission" date="2016-10" db="EMBL/GenBank/DDBJ databases">
        <authorList>
            <person name="de Groot N.N."/>
        </authorList>
    </citation>
    <scope>NUCLEOTIDE SEQUENCE [LARGE SCALE GENOMIC DNA]</scope>
    <source>
        <strain evidence="4 6">DSM 25947</strain>
    </source>
</reference>
<protein>
    <submittedName>
        <fullName evidence="4">Uncharacterized protein</fullName>
    </submittedName>
</protein>
<dbReference type="EMBL" id="CP007451">
    <property type="protein sequence ID" value="AHW61715.1"/>
    <property type="molecule type" value="Genomic_DNA"/>
</dbReference>
<feature type="compositionally biased region" description="Polar residues" evidence="1">
    <location>
        <begin position="128"/>
        <end position="138"/>
    </location>
</feature>
<keyword evidence="2" id="KW-0732">Signal</keyword>
<dbReference type="Proteomes" id="UP000023772">
    <property type="component" value="Chromosome"/>
</dbReference>
<organism evidence="4 6">
    <name type="scientific">Draconibacterium orientale</name>
    <dbReference type="NCBI Taxonomy" id="1168034"/>
    <lineage>
        <taxon>Bacteria</taxon>
        <taxon>Pseudomonadati</taxon>
        <taxon>Bacteroidota</taxon>
        <taxon>Bacteroidia</taxon>
        <taxon>Marinilabiliales</taxon>
        <taxon>Prolixibacteraceae</taxon>
        <taxon>Draconibacterium</taxon>
    </lineage>
</organism>
<sequence>MNKTSLTYYLFSLFLIFSIAGVSASDNPNGKTPENCSNFVLIQGSSNINRFEFIHETPRLISNKQQSNRFNWQQEVIVPVKEFTGGNQHMRKDFLELLKATEYPVIQIDIEPKNTEAISSPAEKKGSECNNYTGRAYP</sequence>
<proteinExistence type="predicted"/>
<accession>X5E2M6</accession>
<name>X5E2M6_9BACT</name>
<dbReference type="HOGENOM" id="CLU_1851996_0_0_10"/>
<feature type="chain" id="PRO_5010515281" evidence="2">
    <location>
        <begin position="25"/>
        <end position="138"/>
    </location>
</feature>
<evidence type="ECO:0000313" key="3">
    <source>
        <dbReference type="EMBL" id="AHW61715.1"/>
    </source>
</evidence>
<dbReference type="OrthoDB" id="1121590at2"/>
<keyword evidence="5" id="KW-1185">Reference proteome</keyword>
<evidence type="ECO:0000313" key="4">
    <source>
        <dbReference type="EMBL" id="SET26998.1"/>
    </source>
</evidence>
<gene>
    <name evidence="3" type="ORF">FH5T_06960</name>
    <name evidence="4" type="ORF">SAMN05444285_10939</name>
</gene>
<evidence type="ECO:0000256" key="1">
    <source>
        <dbReference type="SAM" id="MobiDB-lite"/>
    </source>
</evidence>
<evidence type="ECO:0000256" key="2">
    <source>
        <dbReference type="SAM" id="SignalP"/>
    </source>
</evidence>
<dbReference type="AlphaFoldDB" id="X5E2M6"/>
<dbReference type="RefSeq" id="WP_038556980.1">
    <property type="nucleotide sequence ID" value="NZ_FOHT01000009.1"/>
</dbReference>